<reference evidence="1 2" key="1">
    <citation type="submission" date="2017-07" db="EMBL/GenBank/DDBJ databases">
        <title>Phylogenetic study on the rhizospheric bacterium Ochrobactrum sp. A44.</title>
        <authorList>
            <person name="Krzyzanowska D.M."/>
            <person name="Ossowicki A."/>
            <person name="Rajewska M."/>
            <person name="Maciag T."/>
            <person name="Kaczynski Z."/>
            <person name="Czerwicka M."/>
            <person name="Jafra S."/>
        </authorList>
    </citation>
    <scope>NUCLEOTIDE SEQUENCE [LARGE SCALE GENOMIC DNA]</scope>
    <source>
        <strain evidence="1 2">PR17</strain>
    </source>
</reference>
<keyword evidence="2" id="KW-1185">Reference proteome</keyword>
<dbReference type="AlphaFoldDB" id="A0A256FBA6"/>
<dbReference type="EMBL" id="NNRK01000031">
    <property type="protein sequence ID" value="OYR11731.1"/>
    <property type="molecule type" value="Genomic_DNA"/>
</dbReference>
<gene>
    <name evidence="1" type="ORF">CEV32_1263</name>
</gene>
<accession>A0A256FBA6</accession>
<evidence type="ECO:0000313" key="1">
    <source>
        <dbReference type="EMBL" id="OYR11731.1"/>
    </source>
</evidence>
<dbReference type="Proteomes" id="UP000216345">
    <property type="component" value="Unassembled WGS sequence"/>
</dbReference>
<sequence>MQHRFMGLEVYLSPACEKNSNLYLYTLIKRLILRADLMGADTI</sequence>
<comment type="caution">
    <text evidence="1">The sequence shown here is derived from an EMBL/GenBank/DDBJ whole genome shotgun (WGS) entry which is preliminary data.</text>
</comment>
<protein>
    <submittedName>
        <fullName evidence="1">Uncharacterized protein</fullName>
    </submittedName>
</protein>
<proteinExistence type="predicted"/>
<organism evidence="1 2">
    <name type="scientific">Brucella rhizosphaerae</name>
    <dbReference type="NCBI Taxonomy" id="571254"/>
    <lineage>
        <taxon>Bacteria</taxon>
        <taxon>Pseudomonadati</taxon>
        <taxon>Pseudomonadota</taxon>
        <taxon>Alphaproteobacteria</taxon>
        <taxon>Hyphomicrobiales</taxon>
        <taxon>Brucellaceae</taxon>
        <taxon>Brucella/Ochrobactrum group</taxon>
        <taxon>Brucella</taxon>
    </lineage>
</organism>
<name>A0A256FBA6_9HYPH</name>
<evidence type="ECO:0000313" key="2">
    <source>
        <dbReference type="Proteomes" id="UP000216345"/>
    </source>
</evidence>